<evidence type="ECO:0000313" key="3">
    <source>
        <dbReference type="Proteomes" id="UP001597187"/>
    </source>
</evidence>
<reference evidence="2 3" key="1">
    <citation type="journal article" date="2019" name="Int. J. Syst. Evol. Microbiol.">
        <title>The Global Catalogue of Microorganisms (GCM) 10K type strain sequencing project: providing services to taxonomists for standard genome sequencing and annotation.</title>
        <authorList>
            <consortium name="The Broad Institute Genomics Platform"/>
            <consortium name="The Broad Institute Genome Sequencing Center for Infectious Disease"/>
            <person name="Wu L."/>
            <person name="Ma J."/>
        </authorList>
    </citation>
    <scope>NUCLEOTIDE SEQUENCE [LARGE SCALE GENOMIC DNA]</scope>
    <source>
        <strain evidence="2 3">CGMCC 1.12563</strain>
    </source>
</reference>
<feature type="compositionally biased region" description="Polar residues" evidence="1">
    <location>
        <begin position="41"/>
        <end position="51"/>
    </location>
</feature>
<dbReference type="Proteomes" id="UP001597187">
    <property type="component" value="Unassembled WGS sequence"/>
</dbReference>
<dbReference type="PROSITE" id="PS51318">
    <property type="entry name" value="TAT"/>
    <property type="match status" value="1"/>
</dbReference>
<sequence>MSEQNSKSESTVNRREVLRKTAISLSVAATGTSVAAADPGSNESGDDSTGTEGPDVGTNDAIDGGSGGGGYPTLYVNLYNVDTISDGRRDSVQSALEGVAGQIGTDINVSRTTVDGSDYSGCMGWYNMYNVLDSTQYLGDGTIHYLVFDESEISDWRKGQGHGGEGMRSTTTASWTSDLMFGYNRPGIAFLNGDMNFSGARVEGTIFDNIAKSEFARTIMDKSNSPATQYGHADDINSFGTVHNGLVPGDTASPLITGKTGYNNLVTGGSDDALATCSGDGTPPRAEYTTGTLSDCALSEMRRYLSDDMY</sequence>
<name>A0ABD6AYT8_9EURY</name>
<accession>A0ABD6AYT8</accession>
<dbReference type="AlphaFoldDB" id="A0ABD6AYT8"/>
<feature type="region of interest" description="Disordered" evidence="1">
    <location>
        <begin position="29"/>
        <end position="65"/>
    </location>
</feature>
<keyword evidence="3" id="KW-1185">Reference proteome</keyword>
<evidence type="ECO:0000313" key="2">
    <source>
        <dbReference type="EMBL" id="MFD1515100.1"/>
    </source>
</evidence>
<evidence type="ECO:0000256" key="1">
    <source>
        <dbReference type="SAM" id="MobiDB-lite"/>
    </source>
</evidence>
<organism evidence="2 3">
    <name type="scientific">Halomarina rubra</name>
    <dbReference type="NCBI Taxonomy" id="2071873"/>
    <lineage>
        <taxon>Archaea</taxon>
        <taxon>Methanobacteriati</taxon>
        <taxon>Methanobacteriota</taxon>
        <taxon>Stenosarchaea group</taxon>
        <taxon>Halobacteria</taxon>
        <taxon>Halobacteriales</taxon>
        <taxon>Natronomonadaceae</taxon>
        <taxon>Halomarina</taxon>
    </lineage>
</organism>
<gene>
    <name evidence="2" type="ORF">ACFSBT_17610</name>
</gene>
<protein>
    <submittedName>
        <fullName evidence="2">Uncharacterized protein</fullName>
    </submittedName>
</protein>
<dbReference type="EMBL" id="JBHUDC010000008">
    <property type="protein sequence ID" value="MFD1515100.1"/>
    <property type="molecule type" value="Genomic_DNA"/>
</dbReference>
<proteinExistence type="predicted"/>
<dbReference type="RefSeq" id="WP_250875024.1">
    <property type="nucleotide sequence ID" value="NZ_JALXFV010000008.1"/>
</dbReference>
<comment type="caution">
    <text evidence="2">The sequence shown here is derived from an EMBL/GenBank/DDBJ whole genome shotgun (WGS) entry which is preliminary data.</text>
</comment>
<dbReference type="InterPro" id="IPR006311">
    <property type="entry name" value="TAT_signal"/>
</dbReference>